<proteinExistence type="predicted"/>
<gene>
    <name evidence="1" type="ORF">V6N12_055907</name>
</gene>
<evidence type="ECO:0000313" key="2">
    <source>
        <dbReference type="Proteomes" id="UP001472677"/>
    </source>
</evidence>
<sequence length="104" mass="11829">MYVNPAELVVKGNIIWSDNSNDLSVLATTSLTQFKIVAVSLRDRRSNACLSTCFSVLLSRQSFRCFGRQRYCHSKIRNKKHSDGKMRTRACEVIFSCCCEARSL</sequence>
<organism evidence="1 2">
    <name type="scientific">Hibiscus sabdariffa</name>
    <name type="common">roselle</name>
    <dbReference type="NCBI Taxonomy" id="183260"/>
    <lineage>
        <taxon>Eukaryota</taxon>
        <taxon>Viridiplantae</taxon>
        <taxon>Streptophyta</taxon>
        <taxon>Embryophyta</taxon>
        <taxon>Tracheophyta</taxon>
        <taxon>Spermatophyta</taxon>
        <taxon>Magnoliopsida</taxon>
        <taxon>eudicotyledons</taxon>
        <taxon>Gunneridae</taxon>
        <taxon>Pentapetalae</taxon>
        <taxon>rosids</taxon>
        <taxon>malvids</taxon>
        <taxon>Malvales</taxon>
        <taxon>Malvaceae</taxon>
        <taxon>Malvoideae</taxon>
        <taxon>Hibiscus</taxon>
    </lineage>
</organism>
<reference evidence="1 2" key="1">
    <citation type="journal article" date="2024" name="G3 (Bethesda)">
        <title>Genome assembly of Hibiscus sabdariffa L. provides insights into metabolisms of medicinal natural products.</title>
        <authorList>
            <person name="Kim T."/>
        </authorList>
    </citation>
    <scope>NUCLEOTIDE SEQUENCE [LARGE SCALE GENOMIC DNA]</scope>
    <source>
        <strain evidence="1">TK-2024</strain>
        <tissue evidence="1">Old leaves</tissue>
    </source>
</reference>
<dbReference type="Proteomes" id="UP001472677">
    <property type="component" value="Unassembled WGS sequence"/>
</dbReference>
<protein>
    <submittedName>
        <fullName evidence="1">Uncharacterized protein</fullName>
    </submittedName>
</protein>
<comment type="caution">
    <text evidence="1">The sequence shown here is derived from an EMBL/GenBank/DDBJ whole genome shotgun (WGS) entry which is preliminary data.</text>
</comment>
<accession>A0ABR2CQX7</accession>
<dbReference type="EMBL" id="JBBPBM010000045">
    <property type="protein sequence ID" value="KAK8522187.1"/>
    <property type="molecule type" value="Genomic_DNA"/>
</dbReference>
<name>A0ABR2CQX7_9ROSI</name>
<evidence type="ECO:0000313" key="1">
    <source>
        <dbReference type="EMBL" id="KAK8522187.1"/>
    </source>
</evidence>
<keyword evidence="2" id="KW-1185">Reference proteome</keyword>